<comment type="caution">
    <text evidence="16">The sequence shown here is derived from an EMBL/GenBank/DDBJ whole genome shotgun (WGS) entry which is preliminary data.</text>
</comment>
<evidence type="ECO:0000256" key="1">
    <source>
        <dbReference type="ARBA" id="ARBA00001971"/>
    </source>
</evidence>
<dbReference type="InterPro" id="IPR001128">
    <property type="entry name" value="Cyt_P450"/>
</dbReference>
<evidence type="ECO:0000256" key="5">
    <source>
        <dbReference type="ARBA" id="ARBA00022617"/>
    </source>
</evidence>
<keyword evidence="11 14" id="KW-0503">Monooxygenase</keyword>
<evidence type="ECO:0000256" key="6">
    <source>
        <dbReference type="ARBA" id="ARBA00022692"/>
    </source>
</evidence>
<dbReference type="GO" id="GO:0016020">
    <property type="term" value="C:membrane"/>
    <property type="evidence" value="ECO:0007669"/>
    <property type="project" value="UniProtKB-SubCell"/>
</dbReference>
<dbReference type="GO" id="GO:0004497">
    <property type="term" value="F:monooxygenase activity"/>
    <property type="evidence" value="ECO:0007669"/>
    <property type="project" value="UniProtKB-KW"/>
</dbReference>
<dbReference type="AlphaFoldDB" id="A0AAW0D0Q1"/>
<keyword evidence="17" id="KW-1185">Reference proteome</keyword>
<feature type="binding site" description="axial binding residue" evidence="13">
    <location>
        <position position="479"/>
    </location>
    <ligand>
        <name>heme</name>
        <dbReference type="ChEBI" id="CHEBI:30413"/>
    </ligand>
    <ligandPart>
        <name>Fe</name>
        <dbReference type="ChEBI" id="CHEBI:18248"/>
    </ligandPart>
</feature>
<evidence type="ECO:0000256" key="11">
    <source>
        <dbReference type="ARBA" id="ARBA00023033"/>
    </source>
</evidence>
<proteinExistence type="inferred from homology"/>
<comment type="cofactor">
    <cofactor evidence="1 13">
        <name>heme</name>
        <dbReference type="ChEBI" id="CHEBI:30413"/>
    </cofactor>
</comment>
<dbReference type="GO" id="GO:0020037">
    <property type="term" value="F:heme binding"/>
    <property type="evidence" value="ECO:0007669"/>
    <property type="project" value="InterPro"/>
</dbReference>
<evidence type="ECO:0000256" key="2">
    <source>
        <dbReference type="ARBA" id="ARBA00004370"/>
    </source>
</evidence>
<dbReference type="PANTHER" id="PTHR24305">
    <property type="entry name" value="CYTOCHROME P450"/>
    <property type="match status" value="1"/>
</dbReference>
<dbReference type="InterPro" id="IPR002401">
    <property type="entry name" value="Cyt_P450_E_grp-I"/>
</dbReference>
<feature type="transmembrane region" description="Helical" evidence="15">
    <location>
        <begin position="230"/>
        <end position="250"/>
    </location>
</feature>
<dbReference type="InterPro" id="IPR050121">
    <property type="entry name" value="Cytochrome_P450_monoxygenase"/>
</dbReference>
<keyword evidence="5 13" id="KW-0349">Heme</keyword>
<keyword evidence="8 15" id="KW-1133">Transmembrane helix</keyword>
<dbReference type="GO" id="GO:0016705">
    <property type="term" value="F:oxidoreductase activity, acting on paired donors, with incorporation or reduction of molecular oxygen"/>
    <property type="evidence" value="ECO:0007669"/>
    <property type="project" value="InterPro"/>
</dbReference>
<dbReference type="PANTHER" id="PTHR24305:SF166">
    <property type="entry name" value="CYTOCHROME P450 12A4, MITOCHONDRIAL-RELATED"/>
    <property type="match status" value="1"/>
</dbReference>
<evidence type="ECO:0000256" key="3">
    <source>
        <dbReference type="ARBA" id="ARBA00004721"/>
    </source>
</evidence>
<name>A0AAW0D0Q1_9AGAR</name>
<evidence type="ECO:0000256" key="15">
    <source>
        <dbReference type="SAM" id="Phobius"/>
    </source>
</evidence>
<comment type="subcellular location">
    <subcellularLocation>
        <location evidence="2">Membrane</location>
    </subcellularLocation>
</comment>
<organism evidence="16 17">
    <name type="scientific">Favolaschia claudopus</name>
    <dbReference type="NCBI Taxonomy" id="2862362"/>
    <lineage>
        <taxon>Eukaryota</taxon>
        <taxon>Fungi</taxon>
        <taxon>Dikarya</taxon>
        <taxon>Basidiomycota</taxon>
        <taxon>Agaricomycotina</taxon>
        <taxon>Agaricomycetes</taxon>
        <taxon>Agaricomycetidae</taxon>
        <taxon>Agaricales</taxon>
        <taxon>Marasmiineae</taxon>
        <taxon>Mycenaceae</taxon>
        <taxon>Favolaschia</taxon>
    </lineage>
</organism>
<dbReference type="InterPro" id="IPR017972">
    <property type="entry name" value="Cyt_P450_CS"/>
</dbReference>
<dbReference type="Gene3D" id="1.10.630.10">
    <property type="entry name" value="Cytochrome P450"/>
    <property type="match status" value="1"/>
</dbReference>
<evidence type="ECO:0000256" key="10">
    <source>
        <dbReference type="ARBA" id="ARBA00023004"/>
    </source>
</evidence>
<evidence type="ECO:0000256" key="7">
    <source>
        <dbReference type="ARBA" id="ARBA00022723"/>
    </source>
</evidence>
<dbReference type="PRINTS" id="PR00385">
    <property type="entry name" value="P450"/>
</dbReference>
<feature type="transmembrane region" description="Helical" evidence="15">
    <location>
        <begin position="12"/>
        <end position="30"/>
    </location>
</feature>
<dbReference type="SUPFAM" id="SSF48264">
    <property type="entry name" value="Cytochrome P450"/>
    <property type="match status" value="1"/>
</dbReference>
<evidence type="ECO:0000256" key="8">
    <source>
        <dbReference type="ARBA" id="ARBA00022989"/>
    </source>
</evidence>
<evidence type="ECO:0000256" key="9">
    <source>
        <dbReference type="ARBA" id="ARBA00023002"/>
    </source>
</evidence>
<dbReference type="PRINTS" id="PR00463">
    <property type="entry name" value="EP450I"/>
</dbReference>
<keyword evidence="6 15" id="KW-0812">Transmembrane</keyword>
<comment type="similarity">
    <text evidence="4 14">Belongs to the cytochrome P450 family.</text>
</comment>
<dbReference type="Proteomes" id="UP001362999">
    <property type="component" value="Unassembled WGS sequence"/>
</dbReference>
<dbReference type="InterPro" id="IPR036396">
    <property type="entry name" value="Cyt_P450_sf"/>
</dbReference>
<evidence type="ECO:0000256" key="14">
    <source>
        <dbReference type="RuleBase" id="RU000461"/>
    </source>
</evidence>
<reference evidence="16 17" key="1">
    <citation type="journal article" date="2024" name="J Genomics">
        <title>Draft genome sequencing and assembly of Favolaschia claudopus CIRM-BRFM 2984 isolated from oak limbs.</title>
        <authorList>
            <person name="Navarro D."/>
            <person name="Drula E."/>
            <person name="Chaduli D."/>
            <person name="Cazenave R."/>
            <person name="Ahrendt S."/>
            <person name="Wang J."/>
            <person name="Lipzen A."/>
            <person name="Daum C."/>
            <person name="Barry K."/>
            <person name="Grigoriev I.V."/>
            <person name="Favel A."/>
            <person name="Rosso M.N."/>
            <person name="Martin F."/>
        </authorList>
    </citation>
    <scope>NUCLEOTIDE SEQUENCE [LARGE SCALE GENOMIC DNA]</scope>
    <source>
        <strain evidence="16 17">CIRM-BRFM 2984</strain>
    </source>
</reference>
<accession>A0AAW0D0Q1</accession>
<evidence type="ECO:0000256" key="12">
    <source>
        <dbReference type="ARBA" id="ARBA00023136"/>
    </source>
</evidence>
<dbReference type="GO" id="GO:0005506">
    <property type="term" value="F:iron ion binding"/>
    <property type="evidence" value="ECO:0007669"/>
    <property type="project" value="InterPro"/>
</dbReference>
<evidence type="ECO:0000256" key="4">
    <source>
        <dbReference type="ARBA" id="ARBA00010617"/>
    </source>
</evidence>
<sequence>MSQILLRTSNLGVAQAGAIVFSAYLCYALFRTLQRRRSTPLKGPPRRILRNWIFGMKSVLSGAPDPGAVFEDWATQYGAVYSMPTSLGGNTIVVTDTKSIAHFAAKETYGYVMTPQSRDFLGRMFGKGLFWAEGDSHKRQRRALNPAFSVTAIKDLTPIFFDSAYKVKAAWDAIIERRPDGTTIEVQSWMNHVSLDTIGLAGFSHDFGTLSGEKSVVADVFDNIGSRSSIIGDFVFLLSLFMPVFGRIPIGRALMVRQLTQTLNGLGDKFLETIDTTSKDGGVDKSVIGILVKSATSDKISNDEVRAQINVLLLAGYETTAISLTWALIELSRHPELQTKLRNELFESGGDLTSEELTKQGSLLDAFTCEILRLHPPLGILERMAAEDDILPLSTPMETADGRLVDSLVVAKGTIITIPIHSINRSEAFWGPDAKTFNPLRWLSQPDKIEFEYTNTQYRAQEIQGYRHLLTFSDGARNCLGKVFAVMEFKVVLSILVREYLFEFPGGEGTKIGRHENIFPRPKVEGEVGFDVPLRVRPFV</sequence>
<dbReference type="Pfam" id="PF00067">
    <property type="entry name" value="p450"/>
    <property type="match status" value="1"/>
</dbReference>
<keyword evidence="9 14" id="KW-0560">Oxidoreductase</keyword>
<dbReference type="EMBL" id="JAWWNJ010000011">
    <property type="protein sequence ID" value="KAK7044970.1"/>
    <property type="molecule type" value="Genomic_DNA"/>
</dbReference>
<keyword evidence="7 13" id="KW-0479">Metal-binding</keyword>
<evidence type="ECO:0000313" key="17">
    <source>
        <dbReference type="Proteomes" id="UP001362999"/>
    </source>
</evidence>
<comment type="pathway">
    <text evidence="3">Secondary metabolite biosynthesis; terpenoid biosynthesis.</text>
</comment>
<gene>
    <name evidence="16" type="ORF">R3P38DRAFT_184603</name>
</gene>
<protein>
    <submittedName>
        <fullName evidence="16">Cytochrome P450</fullName>
    </submittedName>
</protein>
<keyword evidence="12 15" id="KW-0472">Membrane</keyword>
<evidence type="ECO:0000256" key="13">
    <source>
        <dbReference type="PIRSR" id="PIRSR602401-1"/>
    </source>
</evidence>
<keyword evidence="10 13" id="KW-0408">Iron</keyword>
<dbReference type="PROSITE" id="PS00086">
    <property type="entry name" value="CYTOCHROME_P450"/>
    <property type="match status" value="1"/>
</dbReference>
<evidence type="ECO:0000313" key="16">
    <source>
        <dbReference type="EMBL" id="KAK7044970.1"/>
    </source>
</evidence>